<dbReference type="Gene3D" id="3.30.70.100">
    <property type="match status" value="1"/>
</dbReference>
<gene>
    <name evidence="2" type="ORF">Sste5346_008823</name>
</gene>
<dbReference type="PROSITE" id="PS51502">
    <property type="entry name" value="S_R_A_B_BARREL"/>
    <property type="match status" value="1"/>
</dbReference>
<protein>
    <recommendedName>
        <fullName evidence="1">Stress-response A/B barrel domain-containing protein</fullName>
    </recommendedName>
</protein>
<dbReference type="Proteomes" id="UP001583186">
    <property type="component" value="Unassembled WGS sequence"/>
</dbReference>
<sequence length="105" mass="11840">MAITRVTYFKIANAADWQKLIPMYRAMPTKALKNGKPYIRSVKAGPAKDDPRSQGYTFAAISTFDSLEDMRYYDDGCEAHAELRSYVQSVHNGAMCVYFEDAVAE</sequence>
<evidence type="ECO:0000313" key="2">
    <source>
        <dbReference type="EMBL" id="KAL1889574.1"/>
    </source>
</evidence>
<organism evidence="2 3">
    <name type="scientific">Sporothrix stenoceras</name>
    <dbReference type="NCBI Taxonomy" id="5173"/>
    <lineage>
        <taxon>Eukaryota</taxon>
        <taxon>Fungi</taxon>
        <taxon>Dikarya</taxon>
        <taxon>Ascomycota</taxon>
        <taxon>Pezizomycotina</taxon>
        <taxon>Sordariomycetes</taxon>
        <taxon>Sordariomycetidae</taxon>
        <taxon>Ophiostomatales</taxon>
        <taxon>Ophiostomataceae</taxon>
        <taxon>Sporothrix</taxon>
    </lineage>
</organism>
<accession>A0ABR3YNR6</accession>
<dbReference type="SUPFAM" id="SSF54909">
    <property type="entry name" value="Dimeric alpha+beta barrel"/>
    <property type="match status" value="1"/>
</dbReference>
<evidence type="ECO:0000313" key="3">
    <source>
        <dbReference type="Proteomes" id="UP001583186"/>
    </source>
</evidence>
<proteinExistence type="predicted"/>
<comment type="caution">
    <text evidence="2">The sequence shown here is derived from an EMBL/GenBank/DDBJ whole genome shotgun (WGS) entry which is preliminary data.</text>
</comment>
<dbReference type="InterPro" id="IPR013097">
    <property type="entry name" value="Dabb"/>
</dbReference>
<dbReference type="SMART" id="SM00886">
    <property type="entry name" value="Dabb"/>
    <property type="match status" value="1"/>
</dbReference>
<feature type="domain" description="Stress-response A/B barrel" evidence="1">
    <location>
        <begin position="3"/>
        <end position="99"/>
    </location>
</feature>
<keyword evidence="3" id="KW-1185">Reference proteome</keyword>
<evidence type="ECO:0000259" key="1">
    <source>
        <dbReference type="PROSITE" id="PS51502"/>
    </source>
</evidence>
<dbReference type="EMBL" id="JAWCUI010000072">
    <property type="protein sequence ID" value="KAL1889574.1"/>
    <property type="molecule type" value="Genomic_DNA"/>
</dbReference>
<name>A0ABR3YNR6_9PEZI</name>
<dbReference type="Pfam" id="PF07876">
    <property type="entry name" value="Dabb"/>
    <property type="match status" value="1"/>
</dbReference>
<reference evidence="2 3" key="1">
    <citation type="journal article" date="2024" name="IMA Fungus">
        <title>IMA Genome - F19 : A genome assembly and annotation guide to empower mycologists, including annotated draft genome sequences of Ceratocystis pirilliformis, Diaporthe australafricana, Fusarium ophioides, Paecilomyces lecythidis, and Sporothrix stenoceras.</title>
        <authorList>
            <person name="Aylward J."/>
            <person name="Wilson A.M."/>
            <person name="Visagie C.M."/>
            <person name="Spraker J."/>
            <person name="Barnes I."/>
            <person name="Buitendag C."/>
            <person name="Ceriani C."/>
            <person name="Del Mar Angel L."/>
            <person name="du Plessis D."/>
            <person name="Fuchs T."/>
            <person name="Gasser K."/>
            <person name="Kramer D."/>
            <person name="Li W."/>
            <person name="Munsamy K."/>
            <person name="Piso A."/>
            <person name="Price J.L."/>
            <person name="Sonnekus B."/>
            <person name="Thomas C."/>
            <person name="van der Nest A."/>
            <person name="van Dijk A."/>
            <person name="van Heerden A."/>
            <person name="van Vuuren N."/>
            <person name="Yilmaz N."/>
            <person name="Duong T.A."/>
            <person name="van der Merwe N.A."/>
            <person name="Wingfield M.J."/>
            <person name="Wingfield B.D."/>
        </authorList>
    </citation>
    <scope>NUCLEOTIDE SEQUENCE [LARGE SCALE GENOMIC DNA]</scope>
    <source>
        <strain evidence="2 3">CMW 5346</strain>
    </source>
</reference>
<dbReference type="InterPro" id="IPR011008">
    <property type="entry name" value="Dimeric_a/b-barrel"/>
</dbReference>